<name>A0A0A9Y4W1_LYGHE</name>
<gene>
    <name evidence="2" type="ORF">CM83_23446</name>
    <name evidence="3" type="ORF">g.3229</name>
</gene>
<proteinExistence type="predicted"/>
<evidence type="ECO:0000259" key="1">
    <source>
        <dbReference type="Pfam" id="PF26165"/>
    </source>
</evidence>
<dbReference type="InterPro" id="IPR058774">
    <property type="entry name" value="RESC7"/>
</dbReference>
<feature type="domain" description="RNA-editing substrate-binding complex 7 protein" evidence="1">
    <location>
        <begin position="85"/>
        <end position="151"/>
    </location>
</feature>
<dbReference type="EMBL" id="GDHC01002474">
    <property type="protein sequence ID" value="JAQ16155.1"/>
    <property type="molecule type" value="Transcribed_RNA"/>
</dbReference>
<sequence length="151" mass="16761">MMLRFDINKMRLARLPKNTVMRKNCGRYTSLLSHLTLVTQTPFATMTLISSQQLRYYYTASCMLLCEVPTVVNPSTTTANELSQNAQSSSMAGSALDVAMEVNKMKRMHQTGGSVNSKKQFELDAWTLLNSLSDEQINTADGKAVSLLLNS</sequence>
<reference evidence="2" key="2">
    <citation type="submission" date="2014-07" db="EMBL/GenBank/DDBJ databases">
        <authorList>
            <person name="Hull J."/>
        </authorList>
    </citation>
    <scope>NUCLEOTIDE SEQUENCE</scope>
</reference>
<dbReference type="Pfam" id="PF26165">
    <property type="entry name" value="RESC7"/>
    <property type="match status" value="1"/>
</dbReference>
<organism evidence="2">
    <name type="scientific">Lygus hesperus</name>
    <name type="common">Western plant bug</name>
    <dbReference type="NCBI Taxonomy" id="30085"/>
    <lineage>
        <taxon>Eukaryota</taxon>
        <taxon>Metazoa</taxon>
        <taxon>Ecdysozoa</taxon>
        <taxon>Arthropoda</taxon>
        <taxon>Hexapoda</taxon>
        <taxon>Insecta</taxon>
        <taxon>Pterygota</taxon>
        <taxon>Neoptera</taxon>
        <taxon>Paraneoptera</taxon>
        <taxon>Hemiptera</taxon>
        <taxon>Heteroptera</taxon>
        <taxon>Panheteroptera</taxon>
        <taxon>Cimicomorpha</taxon>
        <taxon>Miridae</taxon>
        <taxon>Mirini</taxon>
        <taxon>Lygus</taxon>
    </lineage>
</organism>
<accession>A0A0A9Y4W1</accession>
<dbReference type="AlphaFoldDB" id="A0A0A9Y4W1"/>
<evidence type="ECO:0000313" key="3">
    <source>
        <dbReference type="EMBL" id="JAQ16155.1"/>
    </source>
</evidence>
<reference evidence="2" key="1">
    <citation type="journal article" date="2014" name="PLoS ONE">
        <title>Transcriptome-Based Identification of ABC Transporters in the Western Tarnished Plant Bug Lygus hesperus.</title>
        <authorList>
            <person name="Hull J.J."/>
            <person name="Chaney K."/>
            <person name="Geib S.M."/>
            <person name="Fabrick J.A."/>
            <person name="Brent C.S."/>
            <person name="Walsh D."/>
            <person name="Lavine L.C."/>
        </authorList>
    </citation>
    <scope>NUCLEOTIDE SEQUENCE</scope>
</reference>
<protein>
    <recommendedName>
        <fullName evidence="1">RNA-editing substrate-binding complex 7 protein domain-containing protein</fullName>
    </recommendedName>
</protein>
<dbReference type="EMBL" id="GBHO01016933">
    <property type="protein sequence ID" value="JAG26671.1"/>
    <property type="molecule type" value="Transcribed_RNA"/>
</dbReference>
<reference evidence="3" key="3">
    <citation type="journal article" date="2016" name="Gigascience">
        <title>De novo construction of an expanded transcriptome assembly for the western tarnished plant bug, Lygus hesperus.</title>
        <authorList>
            <person name="Tassone E.E."/>
            <person name="Geib S.M."/>
            <person name="Hall B."/>
            <person name="Fabrick J.A."/>
            <person name="Brent C.S."/>
            <person name="Hull J.J."/>
        </authorList>
    </citation>
    <scope>NUCLEOTIDE SEQUENCE</scope>
</reference>
<evidence type="ECO:0000313" key="2">
    <source>
        <dbReference type="EMBL" id="JAG26671.1"/>
    </source>
</evidence>